<feature type="compositionally biased region" description="Low complexity" evidence="1">
    <location>
        <begin position="34"/>
        <end position="43"/>
    </location>
</feature>
<reference evidence="3 4" key="1">
    <citation type="journal article" date="2017" name="Mol. Biol. Evol.">
        <title>The 4-celled Tetrabaena socialis nuclear genome reveals the essential components for genetic control of cell number at the origin of multicellularity in the volvocine lineage.</title>
        <authorList>
            <person name="Featherston J."/>
            <person name="Arakaki Y."/>
            <person name="Hanschen E.R."/>
            <person name="Ferris P.J."/>
            <person name="Michod R.E."/>
            <person name="Olson B.J.S.C."/>
            <person name="Nozaki H."/>
            <person name="Durand P.M."/>
        </authorList>
    </citation>
    <scope>NUCLEOTIDE SEQUENCE [LARGE SCALE GENOMIC DNA]</scope>
    <source>
        <strain evidence="3 4">NIES-571</strain>
    </source>
</reference>
<dbReference type="PANTHER" id="PTHR12436:SF4">
    <property type="entry name" value="LEUKOCYTE RECEPTOR CLUSTER MEMBER 8"/>
    <property type="match status" value="1"/>
</dbReference>
<gene>
    <name evidence="3" type="ORF">TSOC_002287</name>
</gene>
<dbReference type="EMBL" id="PGGS01000043">
    <property type="protein sequence ID" value="PNH10916.1"/>
    <property type="molecule type" value="Genomic_DNA"/>
</dbReference>
<feature type="compositionally biased region" description="Low complexity" evidence="1">
    <location>
        <begin position="168"/>
        <end position="180"/>
    </location>
</feature>
<evidence type="ECO:0000313" key="4">
    <source>
        <dbReference type="Proteomes" id="UP000236333"/>
    </source>
</evidence>
<name>A0A2J8AEI9_9CHLO</name>
<evidence type="ECO:0000256" key="1">
    <source>
        <dbReference type="SAM" id="MobiDB-lite"/>
    </source>
</evidence>
<dbReference type="AlphaFoldDB" id="A0A2J8AEI9"/>
<dbReference type="OrthoDB" id="199574at2759"/>
<feature type="region of interest" description="Disordered" evidence="1">
    <location>
        <begin position="151"/>
        <end position="180"/>
    </location>
</feature>
<evidence type="ECO:0000313" key="3">
    <source>
        <dbReference type="EMBL" id="PNH10916.1"/>
    </source>
</evidence>
<feature type="compositionally biased region" description="Low complexity" evidence="1">
    <location>
        <begin position="59"/>
        <end position="116"/>
    </location>
</feature>
<organism evidence="3 4">
    <name type="scientific">Tetrabaena socialis</name>
    <dbReference type="NCBI Taxonomy" id="47790"/>
    <lineage>
        <taxon>Eukaryota</taxon>
        <taxon>Viridiplantae</taxon>
        <taxon>Chlorophyta</taxon>
        <taxon>core chlorophytes</taxon>
        <taxon>Chlorophyceae</taxon>
        <taxon>CS clade</taxon>
        <taxon>Chlamydomonadales</taxon>
        <taxon>Tetrabaenaceae</taxon>
        <taxon>Tetrabaena</taxon>
    </lineage>
</organism>
<feature type="domain" description="SAC3/GANP/THP3 conserved" evidence="2">
    <location>
        <begin position="315"/>
        <end position="438"/>
    </location>
</feature>
<keyword evidence="4" id="KW-1185">Reference proteome</keyword>
<dbReference type="PANTHER" id="PTHR12436">
    <property type="entry name" value="80 KDA MCM3-ASSOCIATED PROTEIN"/>
    <property type="match status" value="1"/>
</dbReference>
<protein>
    <submittedName>
        <fullName evidence="3">Leukocyte receptor cluster member 8</fullName>
    </submittedName>
</protein>
<dbReference type="Pfam" id="PF03399">
    <property type="entry name" value="SAC3_GANP"/>
    <property type="match status" value="2"/>
</dbReference>
<evidence type="ECO:0000259" key="2">
    <source>
        <dbReference type="Pfam" id="PF03399"/>
    </source>
</evidence>
<dbReference type="Gene3D" id="1.25.40.990">
    <property type="match status" value="2"/>
</dbReference>
<sequence>MGKDSGKRKKAEVLKQRKKKKPLQGSGSDEDSSSDSGASTSSSGDDRRGSTKAGRSKAARAVAPAAPLTAPKSLTAAAASVGAPRAAAPPAQQAAAAAAPPSAAPASAADQAAATRARADALMARVTAKLAAATDPRKRLALQTKQLKLLPKCTPAPRPAAVAPPPLAKAAAKGGKAAGNRGNKGADVAAGAGASFQFKVQQRTAKTSMAASAVAFGGPQEEARRRQRAQRFGEADGAGAEEDEQVLVESGGYGTSEALEKEYLRLTSLPRPSDVRPPAVLALALRLVKAKWVTKPDYHAAAEQLKSIRQLPGSPAEFEAYGLLYTQATAAARNTLAMELGRVPQQLLGHAFVRHAMDVCAAARSGNYARFVALYDGAPRMSPYIMDRLLGQMRLVALQSTVAAYRPLPVPLEHLAAQMGLETEDEAADLAEGHGAVVDRGARCLDTRLSAARALGPPAPPAEAQPVHRSVASYGRMSYTTASSIAAMRPPCECSSRPSAATKVHTCAAGRLPGSPAEFEAYGLLYTQATAAARNTLAMELGRVPQQLLGHAFVRHAMDVCAAARSGNYARFVALYDGAPRMSPYIMDRLLGQMRLVALQSTVAAYRPLPVPLEHLAAQMGLETEDEAADLAEGHGAVVDRGARCLDTRLSAARALGPPAPPAEAQP</sequence>
<dbReference type="InterPro" id="IPR045107">
    <property type="entry name" value="SAC3/GANP/THP3"/>
</dbReference>
<feature type="compositionally biased region" description="Basic and acidic residues" evidence="1">
    <location>
        <begin position="1"/>
        <end position="15"/>
    </location>
</feature>
<feature type="region of interest" description="Disordered" evidence="1">
    <location>
        <begin position="1"/>
        <end position="116"/>
    </location>
</feature>
<feature type="domain" description="SAC3/GANP/THP3 conserved" evidence="2">
    <location>
        <begin position="517"/>
        <end position="639"/>
    </location>
</feature>
<feature type="region of interest" description="Disordered" evidence="1">
    <location>
        <begin position="212"/>
        <end position="245"/>
    </location>
</feature>
<feature type="compositionally biased region" description="Pro residues" evidence="1">
    <location>
        <begin position="154"/>
        <end position="167"/>
    </location>
</feature>
<dbReference type="GO" id="GO:0005634">
    <property type="term" value="C:nucleus"/>
    <property type="evidence" value="ECO:0007669"/>
    <property type="project" value="TreeGrafter"/>
</dbReference>
<keyword evidence="3" id="KW-0675">Receptor</keyword>
<dbReference type="InterPro" id="IPR005062">
    <property type="entry name" value="SAC3/GANP/THP3_conserved"/>
</dbReference>
<comment type="caution">
    <text evidence="3">The sequence shown here is derived from an EMBL/GenBank/DDBJ whole genome shotgun (WGS) entry which is preliminary data.</text>
</comment>
<accession>A0A2J8AEI9</accession>
<dbReference type="Proteomes" id="UP000236333">
    <property type="component" value="Unassembled WGS sequence"/>
</dbReference>
<proteinExistence type="predicted"/>